<organism evidence="2 3">
    <name type="scientific">Pseudooceanicola pacificus</name>
    <dbReference type="NCBI Taxonomy" id="2676438"/>
    <lineage>
        <taxon>Bacteria</taxon>
        <taxon>Pseudomonadati</taxon>
        <taxon>Pseudomonadota</taxon>
        <taxon>Alphaproteobacteria</taxon>
        <taxon>Rhodobacterales</taxon>
        <taxon>Paracoccaceae</taxon>
        <taxon>Pseudooceanicola</taxon>
    </lineage>
</organism>
<dbReference type="PANTHER" id="PTHR43798:SF33">
    <property type="entry name" value="HYDROLASE, PUTATIVE (AFU_ORTHOLOGUE AFUA_2G14860)-RELATED"/>
    <property type="match status" value="1"/>
</dbReference>
<gene>
    <name evidence="2" type="ORF">GLS40_07180</name>
</gene>
<comment type="caution">
    <text evidence="2">The sequence shown here is derived from an EMBL/GenBank/DDBJ whole genome shotgun (WGS) entry which is preliminary data.</text>
</comment>
<reference evidence="2 3" key="1">
    <citation type="submission" date="2019-11" db="EMBL/GenBank/DDBJ databases">
        <title>Pseudooceanicola pacifica sp. nov., isolated from deep-sea sediment of the Pacific Ocean.</title>
        <authorList>
            <person name="Lyu L."/>
        </authorList>
    </citation>
    <scope>NUCLEOTIDE SEQUENCE [LARGE SCALE GENOMIC DNA]</scope>
    <source>
        <strain evidence="2 3">216_PA32_1</strain>
    </source>
</reference>
<dbReference type="GO" id="GO:0016787">
    <property type="term" value="F:hydrolase activity"/>
    <property type="evidence" value="ECO:0007669"/>
    <property type="project" value="UniProtKB-KW"/>
</dbReference>
<dbReference type="GO" id="GO:0016020">
    <property type="term" value="C:membrane"/>
    <property type="evidence" value="ECO:0007669"/>
    <property type="project" value="TreeGrafter"/>
</dbReference>
<dbReference type="PRINTS" id="PR00111">
    <property type="entry name" value="ABHYDROLASE"/>
</dbReference>
<keyword evidence="3" id="KW-1185">Reference proteome</keyword>
<dbReference type="SUPFAM" id="SSF53474">
    <property type="entry name" value="alpha/beta-Hydrolases"/>
    <property type="match status" value="1"/>
</dbReference>
<keyword evidence="2" id="KW-0378">Hydrolase</keyword>
<dbReference type="RefSeq" id="WP_160382060.1">
    <property type="nucleotide sequence ID" value="NZ_WNXQ01000003.1"/>
</dbReference>
<dbReference type="InterPro" id="IPR050266">
    <property type="entry name" value="AB_hydrolase_sf"/>
</dbReference>
<dbReference type="InterPro" id="IPR029058">
    <property type="entry name" value="AB_hydrolase_fold"/>
</dbReference>
<evidence type="ECO:0000313" key="3">
    <source>
        <dbReference type="Proteomes" id="UP000443843"/>
    </source>
</evidence>
<feature type="domain" description="AB hydrolase-1" evidence="1">
    <location>
        <begin position="24"/>
        <end position="261"/>
    </location>
</feature>
<accession>A0A844WDK7</accession>
<dbReference type="EMBL" id="WNXQ01000003">
    <property type="protein sequence ID" value="MWB77800.1"/>
    <property type="molecule type" value="Genomic_DNA"/>
</dbReference>
<dbReference type="InterPro" id="IPR000073">
    <property type="entry name" value="AB_hydrolase_1"/>
</dbReference>
<dbReference type="Pfam" id="PF12697">
    <property type="entry name" value="Abhydrolase_6"/>
    <property type="match status" value="1"/>
</dbReference>
<proteinExistence type="predicted"/>
<evidence type="ECO:0000259" key="1">
    <source>
        <dbReference type="Pfam" id="PF12697"/>
    </source>
</evidence>
<dbReference type="Proteomes" id="UP000443843">
    <property type="component" value="Unassembled WGS sequence"/>
</dbReference>
<name>A0A844WDK7_9RHOB</name>
<protein>
    <submittedName>
        <fullName evidence="2">Alpha/beta fold hydrolase</fullName>
    </submittedName>
</protein>
<evidence type="ECO:0000313" key="2">
    <source>
        <dbReference type="EMBL" id="MWB77800.1"/>
    </source>
</evidence>
<dbReference type="PANTHER" id="PTHR43798">
    <property type="entry name" value="MONOACYLGLYCEROL LIPASE"/>
    <property type="match status" value="1"/>
</dbReference>
<sequence length="273" mass="29434">MPEDMAGGLRCWWSETGQGPERALMIHCSLAHSGVWAGLADRLGDLLTMRAFDLPGHGRSGDWDGVSHYQTVARDMALDLMDADAPMHLIGHSFGGTVALRIAVEQPQRVKSLVLIEPVCFGAAFLDDPDARDRVAVQRPEYTAALAAGDFETAARWFVEDWGVGRKWDELRPGQRAEMVRKMPMISGIRDVNYGDAGGILRPGALDGISAPVLLIEGAGSPAIIDKTNAALARRIPACDRSVIPGASHMAPITHPAETAAEIRAFLTRHARA</sequence>
<dbReference type="Gene3D" id="3.40.50.1820">
    <property type="entry name" value="alpha/beta hydrolase"/>
    <property type="match status" value="1"/>
</dbReference>
<dbReference type="AlphaFoldDB" id="A0A844WDK7"/>